<proteinExistence type="predicted"/>
<dbReference type="PANTHER" id="PTHR43162:SF1">
    <property type="entry name" value="PRESTALK A DIFFERENTIATION PROTEIN A"/>
    <property type="match status" value="1"/>
</dbReference>
<dbReference type="Pfam" id="PF05368">
    <property type="entry name" value="NmrA"/>
    <property type="match status" value="1"/>
</dbReference>
<accession>A0A5N5UBY6</accession>
<protein>
    <submittedName>
        <fullName evidence="2">NAD(P)H-binding protein</fullName>
    </submittedName>
</protein>
<dbReference type="Gene3D" id="3.40.50.720">
    <property type="entry name" value="NAD(P)-binding Rossmann-like Domain"/>
    <property type="match status" value="1"/>
</dbReference>
<keyword evidence="5" id="KW-1185">Reference proteome</keyword>
<accession>A0A5N5UDW5</accession>
<dbReference type="InterPro" id="IPR051604">
    <property type="entry name" value="Ergot_Alk_Oxidoreductase"/>
</dbReference>
<dbReference type="Proteomes" id="UP000326302">
    <property type="component" value="Unassembled WGS sequence"/>
</dbReference>
<name>A0A5N5UBY6_9EURY</name>
<dbReference type="EMBL" id="QKKZ01000001">
    <property type="protein sequence ID" value="KAB7516047.1"/>
    <property type="molecule type" value="Genomic_DNA"/>
</dbReference>
<organism evidence="2 5">
    <name type="scientific">Halosegnis rubeus</name>
    <dbReference type="NCBI Taxonomy" id="2212850"/>
    <lineage>
        <taxon>Archaea</taxon>
        <taxon>Methanobacteriati</taxon>
        <taxon>Methanobacteriota</taxon>
        <taxon>Stenosarchaea group</taxon>
        <taxon>Halobacteria</taxon>
        <taxon>Halobacteriales</taxon>
        <taxon>Natronomonadaceae</taxon>
        <taxon>Halosegnis</taxon>
    </lineage>
</organism>
<dbReference type="Gene3D" id="3.90.25.10">
    <property type="entry name" value="UDP-galactose 4-epimerase, domain 1"/>
    <property type="match status" value="1"/>
</dbReference>
<evidence type="ECO:0000259" key="1">
    <source>
        <dbReference type="Pfam" id="PF05368"/>
    </source>
</evidence>
<dbReference type="RefSeq" id="WP_152119626.1">
    <property type="nucleotide sequence ID" value="NZ_QJOW01000002.1"/>
</dbReference>
<evidence type="ECO:0000313" key="3">
    <source>
        <dbReference type="EMBL" id="KAB7516740.1"/>
    </source>
</evidence>
<dbReference type="EMBL" id="QJOW01000002">
    <property type="protein sequence ID" value="KAB7516740.1"/>
    <property type="molecule type" value="Genomic_DNA"/>
</dbReference>
<dbReference type="PANTHER" id="PTHR43162">
    <property type="match status" value="1"/>
</dbReference>
<reference evidence="4 5" key="1">
    <citation type="submission" date="2019-10" db="EMBL/GenBank/DDBJ databases">
        <title>Unraveling microbial dark matter from salterns through culturing: the case of the genus Halosegnis.</title>
        <authorList>
            <person name="Duran-Viseras A."/>
            <person name="Andrei A.-S."/>
            <person name="Vera-Gargallo B."/>
            <person name="Ghai R."/>
            <person name="Sanchez-Porro C."/>
            <person name="Ventosa A."/>
        </authorList>
    </citation>
    <scope>NUCLEOTIDE SEQUENCE [LARGE SCALE GENOMIC DNA]</scope>
    <source>
        <strain evidence="3 4">F17-44</strain>
        <strain evidence="2 5">F18-79</strain>
    </source>
</reference>
<dbReference type="Proteomes" id="UP000326865">
    <property type="component" value="Unassembled WGS sequence"/>
</dbReference>
<evidence type="ECO:0000313" key="5">
    <source>
        <dbReference type="Proteomes" id="UP000326865"/>
    </source>
</evidence>
<dbReference type="InterPro" id="IPR008030">
    <property type="entry name" value="NmrA-like"/>
</dbReference>
<sequence>MTVLVTGATGTVGSAVVTELNPTELPVRAGVRDPTATSLSVETVTFDYTKPETWGDALDGVEAVFLMFPPGVTPGRVTDFADAAVRTGVERLVFLSVLGADKLPVLPHRRIERHLERLDAETAALRAAYFMQNLSGIHSPEIRERGELFVPAGEGRLGFVDARDVGVVAARLLTGERRLDRPAVTLTGPTALNFEEAATVFSAELDREITCPNPSRRAVARRMRDRGLSAGFILFMLAEYQATRFGLTARITDAVAALLGREPRTLAQFVADYRDQFRP</sequence>
<comment type="caution">
    <text evidence="2">The sequence shown here is derived from an EMBL/GenBank/DDBJ whole genome shotgun (WGS) entry which is preliminary data.</text>
</comment>
<dbReference type="InterPro" id="IPR036291">
    <property type="entry name" value="NAD(P)-bd_dom_sf"/>
</dbReference>
<evidence type="ECO:0000313" key="4">
    <source>
        <dbReference type="Proteomes" id="UP000326302"/>
    </source>
</evidence>
<dbReference type="OrthoDB" id="213145at2157"/>
<evidence type="ECO:0000313" key="2">
    <source>
        <dbReference type="EMBL" id="KAB7516047.1"/>
    </source>
</evidence>
<dbReference type="AlphaFoldDB" id="A0A5N5UBY6"/>
<gene>
    <name evidence="2" type="ORF">DM867_02575</name>
    <name evidence="3" type="ORF">DMP03_05070</name>
</gene>
<dbReference type="SUPFAM" id="SSF51735">
    <property type="entry name" value="NAD(P)-binding Rossmann-fold domains"/>
    <property type="match status" value="1"/>
</dbReference>
<feature type="domain" description="NmrA-like" evidence="1">
    <location>
        <begin position="2"/>
        <end position="210"/>
    </location>
</feature>